<dbReference type="EMBL" id="CAFBLR010000119">
    <property type="protein sequence ID" value="CAB4879476.1"/>
    <property type="molecule type" value="Genomic_DNA"/>
</dbReference>
<dbReference type="PANTHER" id="PTHR35936:SF17">
    <property type="entry name" value="ARGININE-BINDING EXTRACELLULAR PROTEIN ARTP"/>
    <property type="match status" value="1"/>
</dbReference>
<dbReference type="InterPro" id="IPR001320">
    <property type="entry name" value="Iontro_rcpt_C"/>
</dbReference>
<evidence type="ECO:0000313" key="5">
    <source>
        <dbReference type="EMBL" id="CAB4753069.1"/>
    </source>
</evidence>
<evidence type="ECO:0000259" key="2">
    <source>
        <dbReference type="SMART" id="SM00062"/>
    </source>
</evidence>
<dbReference type="SMART" id="SM00062">
    <property type="entry name" value="PBPb"/>
    <property type="match status" value="1"/>
</dbReference>
<evidence type="ECO:0000313" key="6">
    <source>
        <dbReference type="EMBL" id="CAB4879476.1"/>
    </source>
</evidence>
<dbReference type="GO" id="GO:0015276">
    <property type="term" value="F:ligand-gated monoatomic ion channel activity"/>
    <property type="evidence" value="ECO:0007669"/>
    <property type="project" value="InterPro"/>
</dbReference>
<dbReference type="InterPro" id="IPR001638">
    <property type="entry name" value="Solute-binding_3/MltF_N"/>
</dbReference>
<dbReference type="GO" id="GO:0016020">
    <property type="term" value="C:membrane"/>
    <property type="evidence" value="ECO:0007669"/>
    <property type="project" value="InterPro"/>
</dbReference>
<evidence type="ECO:0000313" key="4">
    <source>
        <dbReference type="EMBL" id="CAB4710263.1"/>
    </source>
</evidence>
<protein>
    <submittedName>
        <fullName evidence="5">Unannotated protein</fullName>
    </submittedName>
</protein>
<reference evidence="5" key="1">
    <citation type="submission" date="2020-05" db="EMBL/GenBank/DDBJ databases">
        <authorList>
            <person name="Chiriac C."/>
            <person name="Salcher M."/>
            <person name="Ghai R."/>
            <person name="Kavagutti S V."/>
        </authorList>
    </citation>
    <scope>NUCLEOTIDE SEQUENCE</scope>
</reference>
<feature type="domain" description="Solute-binding protein family 3/N-terminal" evidence="2">
    <location>
        <begin position="64"/>
        <end position="294"/>
    </location>
</feature>
<dbReference type="SUPFAM" id="SSF53850">
    <property type="entry name" value="Periplasmic binding protein-like II"/>
    <property type="match status" value="1"/>
</dbReference>
<accession>A0A6J6U3X6</accession>
<keyword evidence="1" id="KW-0732">Signal</keyword>
<dbReference type="Pfam" id="PF00497">
    <property type="entry name" value="SBP_bac_3"/>
    <property type="match status" value="1"/>
</dbReference>
<dbReference type="PROSITE" id="PS51257">
    <property type="entry name" value="PROKAR_LIPOPROTEIN"/>
    <property type="match status" value="1"/>
</dbReference>
<organism evidence="5">
    <name type="scientific">freshwater metagenome</name>
    <dbReference type="NCBI Taxonomy" id="449393"/>
    <lineage>
        <taxon>unclassified sequences</taxon>
        <taxon>metagenomes</taxon>
        <taxon>ecological metagenomes</taxon>
    </lineage>
</organism>
<evidence type="ECO:0000256" key="1">
    <source>
        <dbReference type="ARBA" id="ARBA00022729"/>
    </source>
</evidence>
<feature type="domain" description="Ionotropic glutamate receptor C-terminal" evidence="3">
    <location>
        <begin position="64"/>
        <end position="293"/>
    </location>
</feature>
<dbReference type="CDD" id="cd13530">
    <property type="entry name" value="PBP2_peptides_like"/>
    <property type="match status" value="1"/>
</dbReference>
<dbReference type="EMBL" id="CAEZYY010000012">
    <property type="protein sequence ID" value="CAB4753069.1"/>
    <property type="molecule type" value="Genomic_DNA"/>
</dbReference>
<sequence>MNPISSRRLLAAGTAGLFAIGLAACGSKQSAEPTTTAAPSETTVAAAASPAECAKDATTVTAGTLTVATGNPAFGPWVVDDKPETGQGYEAAVAYAVAAQLGFAKEAVTWVRTGFDEVIAPGPKTFDFNLQQYSITAERAKVVSFSDPYYVTNQALVMFADSKFATATKLSDLKEAKLGAAVGTTSLDFITDVIKPTTGAQAFDDNTGAKTALESKQLDGILVDLPTSGAIAYGELTNGTVVGQFVRQEGEKGDELGMLLAKDSPLVGCVNLALANLRASGELDTIETEWLKGANGIAVISRD</sequence>
<evidence type="ECO:0000313" key="7">
    <source>
        <dbReference type="EMBL" id="CAB5056744.1"/>
    </source>
</evidence>
<dbReference type="EMBL" id="CAFBQP010000017">
    <property type="protein sequence ID" value="CAB5056744.1"/>
    <property type="molecule type" value="Genomic_DNA"/>
</dbReference>
<gene>
    <name evidence="4" type="ORF">UFOPK2602_01113</name>
    <name evidence="5" type="ORF">UFOPK2806_01132</name>
    <name evidence="6" type="ORF">UFOPK3417_01227</name>
    <name evidence="7" type="ORF">UFOPK4306_00604</name>
</gene>
<dbReference type="SMART" id="SM00079">
    <property type="entry name" value="PBPe"/>
    <property type="match status" value="1"/>
</dbReference>
<dbReference type="PANTHER" id="PTHR35936">
    <property type="entry name" value="MEMBRANE-BOUND LYTIC MUREIN TRANSGLYCOSYLASE F"/>
    <property type="match status" value="1"/>
</dbReference>
<proteinExistence type="predicted"/>
<dbReference type="AlphaFoldDB" id="A0A6J6U3X6"/>
<dbReference type="EMBL" id="CAEZXX010000067">
    <property type="protein sequence ID" value="CAB4710263.1"/>
    <property type="molecule type" value="Genomic_DNA"/>
</dbReference>
<dbReference type="Gene3D" id="3.40.190.10">
    <property type="entry name" value="Periplasmic binding protein-like II"/>
    <property type="match status" value="2"/>
</dbReference>
<name>A0A6J6U3X6_9ZZZZ</name>
<evidence type="ECO:0000259" key="3">
    <source>
        <dbReference type="SMART" id="SM00079"/>
    </source>
</evidence>